<protein>
    <submittedName>
        <fullName evidence="2">Uncharacterized protein</fullName>
    </submittedName>
</protein>
<feature type="region of interest" description="Disordered" evidence="1">
    <location>
        <begin position="1"/>
        <end position="20"/>
    </location>
</feature>
<dbReference type="RefSeq" id="WP_381233721.1">
    <property type="nucleotide sequence ID" value="NZ_JBHSKH010000012.1"/>
</dbReference>
<organism evidence="2 3">
    <name type="scientific">Streptomyces kaempferi</name>
    <dbReference type="NCBI Taxonomy" id="333725"/>
    <lineage>
        <taxon>Bacteria</taxon>
        <taxon>Bacillati</taxon>
        <taxon>Actinomycetota</taxon>
        <taxon>Actinomycetes</taxon>
        <taxon>Kitasatosporales</taxon>
        <taxon>Streptomycetaceae</taxon>
        <taxon>Streptomyces</taxon>
    </lineage>
</organism>
<reference evidence="3" key="1">
    <citation type="journal article" date="2019" name="Int. J. Syst. Evol. Microbiol.">
        <title>The Global Catalogue of Microorganisms (GCM) 10K type strain sequencing project: providing services to taxonomists for standard genome sequencing and annotation.</title>
        <authorList>
            <consortium name="The Broad Institute Genomics Platform"/>
            <consortium name="The Broad Institute Genome Sequencing Center for Infectious Disease"/>
            <person name="Wu L."/>
            <person name="Ma J."/>
        </authorList>
    </citation>
    <scope>NUCLEOTIDE SEQUENCE [LARGE SCALE GENOMIC DNA]</scope>
    <source>
        <strain evidence="3">CGMCC 4.7020</strain>
    </source>
</reference>
<comment type="caution">
    <text evidence="2">The sequence shown here is derived from an EMBL/GenBank/DDBJ whole genome shotgun (WGS) entry which is preliminary data.</text>
</comment>
<sequence length="70" mass="7441">MHHLVAAHANGTARSRLRDDDSEDRFIDDVIVAGIGEGTNGWESSGSSYSGRAQVTHLLVRQAPGPKGGR</sequence>
<proteinExistence type="predicted"/>
<dbReference type="EMBL" id="JBHTMM010000156">
    <property type="protein sequence ID" value="MFD1313066.1"/>
    <property type="molecule type" value="Genomic_DNA"/>
</dbReference>
<accession>A0ABW3XVI7</accession>
<evidence type="ECO:0000256" key="1">
    <source>
        <dbReference type="SAM" id="MobiDB-lite"/>
    </source>
</evidence>
<evidence type="ECO:0000313" key="2">
    <source>
        <dbReference type="EMBL" id="MFD1313066.1"/>
    </source>
</evidence>
<evidence type="ECO:0000313" key="3">
    <source>
        <dbReference type="Proteomes" id="UP001597058"/>
    </source>
</evidence>
<keyword evidence="3" id="KW-1185">Reference proteome</keyword>
<name>A0ABW3XVI7_9ACTN</name>
<gene>
    <name evidence="2" type="ORF">ACFQ5X_45905</name>
</gene>
<dbReference type="Proteomes" id="UP001597058">
    <property type="component" value="Unassembled WGS sequence"/>
</dbReference>